<gene>
    <name evidence="2" type="ORF">CCAP1982_LOCUS23398</name>
</gene>
<keyword evidence="3" id="KW-1185">Reference proteome</keyword>
<comment type="caution">
    <text evidence="2">The sequence shown here is derived from an EMBL/GenBank/DDBJ whole genome shotgun (WGS) entry which is preliminary data.</text>
</comment>
<organism evidence="2 3">
    <name type="scientific">Ceratitis capitata</name>
    <name type="common">Mediterranean fruit fly</name>
    <name type="synonym">Tephritis capitata</name>
    <dbReference type="NCBI Taxonomy" id="7213"/>
    <lineage>
        <taxon>Eukaryota</taxon>
        <taxon>Metazoa</taxon>
        <taxon>Ecdysozoa</taxon>
        <taxon>Arthropoda</taxon>
        <taxon>Hexapoda</taxon>
        <taxon>Insecta</taxon>
        <taxon>Pterygota</taxon>
        <taxon>Neoptera</taxon>
        <taxon>Endopterygota</taxon>
        <taxon>Diptera</taxon>
        <taxon>Brachycera</taxon>
        <taxon>Muscomorpha</taxon>
        <taxon>Tephritoidea</taxon>
        <taxon>Tephritidae</taxon>
        <taxon>Ceratitis</taxon>
        <taxon>Ceratitis</taxon>
    </lineage>
</organism>
<evidence type="ECO:0000313" key="2">
    <source>
        <dbReference type="EMBL" id="CAD7015458.1"/>
    </source>
</evidence>
<feature type="compositionally biased region" description="Polar residues" evidence="1">
    <location>
        <begin position="81"/>
        <end position="93"/>
    </location>
</feature>
<sequence>MSRLIFAICWMTSNTSKRTATAMRQYVGTLWLFDLPLPKHSQVICRRTTAGTERASYCPTKQAPQRRRDATPRRRVESKKQSQSHTTSANTQAKRYAAMAGA</sequence>
<feature type="compositionally biased region" description="Basic and acidic residues" evidence="1">
    <location>
        <begin position="66"/>
        <end position="80"/>
    </location>
</feature>
<protein>
    <submittedName>
        <fullName evidence="2">(Mediterranean fruit fly) hypothetical protein</fullName>
    </submittedName>
</protein>
<dbReference type="Proteomes" id="UP000606786">
    <property type="component" value="Unassembled WGS sequence"/>
</dbReference>
<evidence type="ECO:0000313" key="3">
    <source>
        <dbReference type="Proteomes" id="UP000606786"/>
    </source>
</evidence>
<accession>A0A811VGN4</accession>
<reference evidence="2" key="1">
    <citation type="submission" date="2020-11" db="EMBL/GenBank/DDBJ databases">
        <authorList>
            <person name="Whitehead M."/>
        </authorList>
    </citation>
    <scope>NUCLEOTIDE SEQUENCE</scope>
    <source>
        <strain evidence="2">EGII</strain>
    </source>
</reference>
<feature type="region of interest" description="Disordered" evidence="1">
    <location>
        <begin position="51"/>
        <end position="102"/>
    </location>
</feature>
<name>A0A811VGN4_CERCA</name>
<dbReference type="AlphaFoldDB" id="A0A811VGN4"/>
<dbReference type="EMBL" id="CAJHJT010000056">
    <property type="protein sequence ID" value="CAD7015458.1"/>
    <property type="molecule type" value="Genomic_DNA"/>
</dbReference>
<proteinExistence type="predicted"/>
<evidence type="ECO:0000256" key="1">
    <source>
        <dbReference type="SAM" id="MobiDB-lite"/>
    </source>
</evidence>